<evidence type="ECO:0000313" key="3">
    <source>
        <dbReference type="Proteomes" id="UP000321638"/>
    </source>
</evidence>
<feature type="chain" id="PRO_5022668311" description="Secreted protein" evidence="1">
    <location>
        <begin position="31"/>
        <end position="114"/>
    </location>
</feature>
<accession>A0A5C8PKD2</accession>
<dbReference type="RefSeq" id="WP_147848768.1">
    <property type="nucleotide sequence ID" value="NZ_DATAJT010000067.1"/>
</dbReference>
<keyword evidence="1" id="KW-0732">Signal</keyword>
<proteinExistence type="predicted"/>
<feature type="signal peptide" evidence="1">
    <location>
        <begin position="1"/>
        <end position="30"/>
    </location>
</feature>
<dbReference type="EMBL" id="VDUZ01000023">
    <property type="protein sequence ID" value="TXL73723.1"/>
    <property type="molecule type" value="Genomic_DNA"/>
</dbReference>
<evidence type="ECO:0008006" key="4">
    <source>
        <dbReference type="Google" id="ProtNLM"/>
    </source>
</evidence>
<gene>
    <name evidence="2" type="ORF">FHP25_20160</name>
</gene>
<dbReference type="AlphaFoldDB" id="A0A5C8PKD2"/>
<protein>
    <recommendedName>
        <fullName evidence="4">Secreted protein</fullName>
    </recommendedName>
</protein>
<sequence length="114" mass="12586">MRDTSTPSRLPVLAVSFALACMFMASTAIGHDDHDWIRGGRFRSPSTAEWCCGQDDCVMVPAVDVEAAAPGWLIRTTGETVPYRETLPSQDGHFWRCHRPNGSRRCFFAPPGTS</sequence>
<keyword evidence="3" id="KW-1185">Reference proteome</keyword>
<evidence type="ECO:0000313" key="2">
    <source>
        <dbReference type="EMBL" id="TXL73723.1"/>
    </source>
</evidence>
<name>A0A5C8PKD2_9HYPH</name>
<comment type="caution">
    <text evidence="2">The sequence shown here is derived from an EMBL/GenBank/DDBJ whole genome shotgun (WGS) entry which is preliminary data.</text>
</comment>
<evidence type="ECO:0000256" key="1">
    <source>
        <dbReference type="SAM" id="SignalP"/>
    </source>
</evidence>
<dbReference type="Proteomes" id="UP000321638">
    <property type="component" value="Unassembled WGS sequence"/>
</dbReference>
<dbReference type="PROSITE" id="PS51257">
    <property type="entry name" value="PROKAR_LIPOPROTEIN"/>
    <property type="match status" value="1"/>
</dbReference>
<reference evidence="2 3" key="1">
    <citation type="submission" date="2019-06" db="EMBL/GenBank/DDBJ databases">
        <title>New taxonomy in bacterial strain CC-CFT640, isolated from vineyard.</title>
        <authorList>
            <person name="Lin S.-Y."/>
            <person name="Tsai C.-F."/>
            <person name="Young C.-C."/>
        </authorList>
    </citation>
    <scope>NUCLEOTIDE SEQUENCE [LARGE SCALE GENOMIC DNA]</scope>
    <source>
        <strain evidence="2 3">CC-CFT640</strain>
    </source>
</reference>
<dbReference type="OrthoDB" id="8420641at2"/>
<organism evidence="2 3">
    <name type="scientific">Vineibacter terrae</name>
    <dbReference type="NCBI Taxonomy" id="2586908"/>
    <lineage>
        <taxon>Bacteria</taxon>
        <taxon>Pseudomonadati</taxon>
        <taxon>Pseudomonadota</taxon>
        <taxon>Alphaproteobacteria</taxon>
        <taxon>Hyphomicrobiales</taxon>
        <taxon>Vineibacter</taxon>
    </lineage>
</organism>